<feature type="active site" evidence="5">
    <location>
        <position position="119"/>
    </location>
</feature>
<dbReference type="PANTHER" id="PTHR32338">
    <property type="entry name" value="N-ACETYL-GAMMA-GLUTAMYL-PHOSPHATE REDUCTASE, CHLOROPLASTIC-RELATED-RELATED"/>
    <property type="match status" value="1"/>
</dbReference>
<dbReference type="RefSeq" id="WP_109015668.1">
    <property type="nucleotide sequence ID" value="NZ_BDOQ01000007.1"/>
</dbReference>
<keyword evidence="3" id="KW-0521">NADP</keyword>
<proteinExistence type="predicted"/>
<dbReference type="Gene3D" id="3.30.360.10">
    <property type="entry name" value="Dihydrodipicolinate Reductase, domain 2"/>
    <property type="match status" value="1"/>
</dbReference>
<evidence type="ECO:0000256" key="2">
    <source>
        <dbReference type="ARBA" id="ARBA00022605"/>
    </source>
</evidence>
<dbReference type="Pfam" id="PF22698">
    <property type="entry name" value="Semialdhyde_dhC_1"/>
    <property type="match status" value="1"/>
</dbReference>
<dbReference type="SUPFAM" id="SSF55347">
    <property type="entry name" value="Glyceraldehyde-3-phosphate dehydrogenase-like, C-terminal domain"/>
    <property type="match status" value="1"/>
</dbReference>
<dbReference type="SMART" id="SM00859">
    <property type="entry name" value="Semialdhyde_dh"/>
    <property type="match status" value="1"/>
</dbReference>
<evidence type="ECO:0000256" key="5">
    <source>
        <dbReference type="PROSITE-ProRule" id="PRU10010"/>
    </source>
</evidence>
<sequence>MTTVFVDGAVGTVGRAIEPYLADMVRDRLIASYVTLPEDARKDESTRRAAMAEADIIVLCLPDDVARSAALMARAVNPKARILDASAAHRCDKTWVYGLEGIVTSEAIALARFVANPGCFATASVLAAAPLAALFGRTLPMSFHGITGYSAAGNKGAASAAPYLAQFGLPHRHLPEIAKYGNVLPTLTTLVGNWYKGMLVQSVVDLPQAKVLECYQAFYAGKSGIRVVSAEEVDYRLDPQACNDTNDVLIAVGNNPSGMASVAVVLDNLGKGSAGNAANSIRLMVEA</sequence>
<dbReference type="Gene3D" id="3.40.50.720">
    <property type="entry name" value="NAD(P)-binding Rossmann-like Domain"/>
    <property type="match status" value="1"/>
</dbReference>
<dbReference type="InterPro" id="IPR000534">
    <property type="entry name" value="Semialdehyde_DH_NAD-bd"/>
</dbReference>
<dbReference type="Proteomes" id="UP000245081">
    <property type="component" value="Unassembled WGS sequence"/>
</dbReference>
<dbReference type="InterPro" id="IPR036291">
    <property type="entry name" value="NAD(P)-bd_dom_sf"/>
</dbReference>
<keyword evidence="4 7" id="KW-0560">Oxidoreductase</keyword>
<dbReference type="PROSITE" id="PS01224">
    <property type="entry name" value="ARGC"/>
    <property type="match status" value="1"/>
</dbReference>
<comment type="caution">
    <text evidence="7">The sequence shown here is derived from an EMBL/GenBank/DDBJ whole genome shotgun (WGS) entry which is preliminary data.</text>
</comment>
<accession>A0A2R5FCP2</accession>
<organism evidence="7 8">
    <name type="scientific">Novimethylophilus kurashikiensis</name>
    <dbReference type="NCBI Taxonomy" id="1825523"/>
    <lineage>
        <taxon>Bacteria</taxon>
        <taxon>Pseudomonadati</taxon>
        <taxon>Pseudomonadota</taxon>
        <taxon>Betaproteobacteria</taxon>
        <taxon>Nitrosomonadales</taxon>
        <taxon>Methylophilaceae</taxon>
        <taxon>Novimethylophilus</taxon>
    </lineage>
</organism>
<dbReference type="SUPFAM" id="SSF51735">
    <property type="entry name" value="NAD(P)-binding Rossmann-fold domains"/>
    <property type="match status" value="1"/>
</dbReference>
<dbReference type="EMBL" id="BDOQ01000007">
    <property type="protein sequence ID" value="GBG14481.1"/>
    <property type="molecule type" value="Genomic_DNA"/>
</dbReference>
<feature type="domain" description="Semialdehyde dehydrogenase NAD-binding" evidence="6">
    <location>
        <begin position="3"/>
        <end position="111"/>
    </location>
</feature>
<reference evidence="7 8" key="1">
    <citation type="journal article" date="2018" name="Environ. Microbiol.">
        <title>Isolation and genomic characterization of Novimethylophilus kurashikiensis gen. nov. sp. nov., a new lanthanide-dependent methylotrophic species of Methylophilaceae.</title>
        <authorList>
            <person name="Lv H."/>
            <person name="Sahin N."/>
            <person name="Tani A."/>
        </authorList>
    </citation>
    <scope>NUCLEOTIDE SEQUENCE [LARGE SCALE GENOMIC DNA]</scope>
    <source>
        <strain evidence="7 8">La2-4</strain>
    </source>
</reference>
<dbReference type="InterPro" id="IPR050085">
    <property type="entry name" value="AGPR"/>
</dbReference>
<dbReference type="InterPro" id="IPR058924">
    <property type="entry name" value="AGPR_dimerisation_dom"/>
</dbReference>
<gene>
    <name evidence="7" type="primary">argC</name>
    <name evidence="7" type="ORF">NMK_2080</name>
</gene>
<evidence type="ECO:0000313" key="8">
    <source>
        <dbReference type="Proteomes" id="UP000245081"/>
    </source>
</evidence>
<dbReference type="EC" id="1.2.1.38" evidence="7"/>
<evidence type="ECO:0000256" key="3">
    <source>
        <dbReference type="ARBA" id="ARBA00022857"/>
    </source>
</evidence>
<dbReference type="PANTHER" id="PTHR32338:SF10">
    <property type="entry name" value="N-ACETYL-GAMMA-GLUTAMYL-PHOSPHATE REDUCTASE, CHLOROPLASTIC-RELATED"/>
    <property type="match status" value="1"/>
</dbReference>
<evidence type="ECO:0000313" key="7">
    <source>
        <dbReference type="EMBL" id="GBG14481.1"/>
    </source>
</evidence>
<dbReference type="AlphaFoldDB" id="A0A2R5FCP2"/>
<keyword evidence="8" id="KW-1185">Reference proteome</keyword>
<dbReference type="GO" id="GO:0003942">
    <property type="term" value="F:N-acetyl-gamma-glutamyl-phosphate reductase activity"/>
    <property type="evidence" value="ECO:0007669"/>
    <property type="project" value="UniProtKB-EC"/>
</dbReference>
<protein>
    <submittedName>
        <fullName evidence="7">N-acetyl-gamma-glutamyl-phosphate reductase</fullName>
        <ecNumber evidence="7">1.2.1.38</ecNumber>
    </submittedName>
</protein>
<dbReference type="Pfam" id="PF01118">
    <property type="entry name" value="Semialdhyde_dh"/>
    <property type="match status" value="1"/>
</dbReference>
<evidence type="ECO:0000256" key="1">
    <source>
        <dbReference type="ARBA" id="ARBA00022571"/>
    </source>
</evidence>
<dbReference type="InterPro" id="IPR023013">
    <property type="entry name" value="AGPR_AS"/>
</dbReference>
<dbReference type="OrthoDB" id="9801289at2"/>
<name>A0A2R5FCP2_9PROT</name>
<evidence type="ECO:0000259" key="6">
    <source>
        <dbReference type="SMART" id="SM00859"/>
    </source>
</evidence>
<evidence type="ECO:0000256" key="4">
    <source>
        <dbReference type="ARBA" id="ARBA00023002"/>
    </source>
</evidence>
<dbReference type="GO" id="GO:0006526">
    <property type="term" value="P:L-arginine biosynthetic process"/>
    <property type="evidence" value="ECO:0007669"/>
    <property type="project" value="UniProtKB-KW"/>
</dbReference>
<dbReference type="GO" id="GO:0051287">
    <property type="term" value="F:NAD binding"/>
    <property type="evidence" value="ECO:0007669"/>
    <property type="project" value="InterPro"/>
</dbReference>
<keyword evidence="2" id="KW-0028">Amino-acid biosynthesis</keyword>
<keyword evidence="1" id="KW-0055">Arginine biosynthesis</keyword>
<dbReference type="CDD" id="cd23935">
    <property type="entry name" value="AGPR_2_C"/>
    <property type="match status" value="1"/>
</dbReference>